<sequence>MRLRVQAAQRALEAAERRRRLAANIAPETPGPGTDAGGGKRTRPMKDITVNETPTCKTPNPKHSKNTECATTPAVDPKQQTPVVNTPNQQTPVVNTPNKKLFATPARELHNDLMASTLADTLVDDGAEAIELQQKIDADLANLSLEDDAKTPQSSNLGSGPTAVQVEGSAVTDNAASALMAKELEVQQAVAQQGSTQQAPQGSTEKAPQGSSEKAPQGSSEKAPQSSSGGAPTPQPSVAPASQAMDNYLDSVYAKSHRCDSKSPPGMRNAAPQEMEVEPKAPQAPQPPKPITGTSNQGTPMEVEPKAPQEPQTPKPITGTSNQGVEPKGPQEPQLPKPITGTSNQGAMEVEPTAPQKPQLPEPIAGAPNIAQASAAQQQQQQQEMQQMPPPSQVPVKMQTESIPALPPSSAPSTPGPSDVDDDPELSALADVAHQLKEAARKTRMRFLRSFESTPRQCKKCPAVVLEQWNKATNSGGPRDPGAVDRLFREYIMAGESWGCSRVVAVHKIVSSYSAEGVYVWINRQD</sequence>
<evidence type="ECO:0000313" key="2">
    <source>
        <dbReference type="EMBL" id="CAE7727354.1"/>
    </source>
</evidence>
<feature type="compositionally biased region" description="Polar residues" evidence="1">
    <location>
        <begin position="200"/>
        <end position="230"/>
    </location>
</feature>
<dbReference type="OrthoDB" id="434079at2759"/>
<organism evidence="2 3">
    <name type="scientific">Symbiodinium necroappetens</name>
    <dbReference type="NCBI Taxonomy" id="1628268"/>
    <lineage>
        <taxon>Eukaryota</taxon>
        <taxon>Sar</taxon>
        <taxon>Alveolata</taxon>
        <taxon>Dinophyceae</taxon>
        <taxon>Suessiales</taxon>
        <taxon>Symbiodiniaceae</taxon>
        <taxon>Symbiodinium</taxon>
    </lineage>
</organism>
<proteinExistence type="predicted"/>
<keyword evidence="3" id="KW-1185">Reference proteome</keyword>
<feature type="compositionally biased region" description="Polar residues" evidence="1">
    <location>
        <begin position="78"/>
        <end position="96"/>
    </location>
</feature>
<accession>A0A812XBG4</accession>
<comment type="caution">
    <text evidence="2">The sequence shown here is derived from an EMBL/GenBank/DDBJ whole genome shotgun (WGS) entry which is preliminary data.</text>
</comment>
<evidence type="ECO:0000256" key="1">
    <source>
        <dbReference type="SAM" id="MobiDB-lite"/>
    </source>
</evidence>
<dbReference type="Proteomes" id="UP000601435">
    <property type="component" value="Unassembled WGS sequence"/>
</dbReference>
<name>A0A812XBG4_9DINO</name>
<feature type="compositionally biased region" description="Low complexity" evidence="1">
    <location>
        <begin position="371"/>
        <end position="387"/>
    </location>
</feature>
<feature type="compositionally biased region" description="Low complexity" evidence="1">
    <location>
        <begin position="1"/>
        <end position="12"/>
    </location>
</feature>
<reference evidence="2" key="1">
    <citation type="submission" date="2021-02" db="EMBL/GenBank/DDBJ databases">
        <authorList>
            <person name="Dougan E. K."/>
            <person name="Rhodes N."/>
            <person name="Thang M."/>
            <person name="Chan C."/>
        </authorList>
    </citation>
    <scope>NUCLEOTIDE SEQUENCE</scope>
</reference>
<evidence type="ECO:0000313" key="3">
    <source>
        <dbReference type="Proteomes" id="UP000601435"/>
    </source>
</evidence>
<gene>
    <name evidence="2" type="ORF">SNEC2469_LOCUS21011</name>
</gene>
<dbReference type="EMBL" id="CAJNJA010036974">
    <property type="protein sequence ID" value="CAE7727354.1"/>
    <property type="molecule type" value="Genomic_DNA"/>
</dbReference>
<protein>
    <submittedName>
        <fullName evidence="2">Uncharacterized protein</fullName>
    </submittedName>
</protein>
<feature type="compositionally biased region" description="Low complexity" evidence="1">
    <location>
        <begin position="187"/>
        <end position="199"/>
    </location>
</feature>
<feature type="region of interest" description="Disordered" evidence="1">
    <location>
        <begin position="187"/>
        <end position="424"/>
    </location>
</feature>
<dbReference type="AlphaFoldDB" id="A0A812XBG4"/>
<feature type="region of interest" description="Disordered" evidence="1">
    <location>
        <begin position="1"/>
        <end position="96"/>
    </location>
</feature>